<dbReference type="AlphaFoldDB" id="A0AAN7PWA6"/>
<evidence type="ECO:0008006" key="6">
    <source>
        <dbReference type="Google" id="ProtNLM"/>
    </source>
</evidence>
<dbReference type="Pfam" id="PF13855">
    <property type="entry name" value="LRR_8"/>
    <property type="match status" value="1"/>
</dbReference>
<dbReference type="InterPro" id="IPR032675">
    <property type="entry name" value="LRR_dom_sf"/>
</dbReference>
<dbReference type="PROSITE" id="PS51450">
    <property type="entry name" value="LRR"/>
    <property type="match status" value="2"/>
</dbReference>
<evidence type="ECO:0000313" key="4">
    <source>
        <dbReference type="EMBL" id="KAK4877837.1"/>
    </source>
</evidence>
<evidence type="ECO:0000256" key="1">
    <source>
        <dbReference type="ARBA" id="ARBA00022614"/>
    </source>
</evidence>
<evidence type="ECO:0000256" key="3">
    <source>
        <dbReference type="SAM" id="MobiDB-lite"/>
    </source>
</evidence>
<reference evidence="5" key="1">
    <citation type="submission" date="2023-01" db="EMBL/GenBank/DDBJ databases">
        <title>Key to firefly adult light organ development and bioluminescence: homeobox transcription factors regulate luciferase expression and transportation to peroxisome.</title>
        <authorList>
            <person name="Fu X."/>
        </authorList>
    </citation>
    <scope>NUCLEOTIDE SEQUENCE [LARGE SCALE GENOMIC DNA]</scope>
</reference>
<comment type="caution">
    <text evidence="4">The sequence shown here is derived from an EMBL/GenBank/DDBJ whole genome shotgun (WGS) entry which is preliminary data.</text>
</comment>
<protein>
    <recommendedName>
        <fullName evidence="6">Leucine-rich repeat-containing protein 23</fullName>
    </recommendedName>
</protein>
<dbReference type="SUPFAM" id="SSF52047">
    <property type="entry name" value="RNI-like"/>
    <property type="match status" value="1"/>
</dbReference>
<sequence>MAMRGLLTPRLKGEFECIESSFEEDHVKESRLSFEEASRCLGTLGKDETGMRYAYLMITAIGRDLTDISVILSFKHVLFVDVSDNCLSLEGLQVLTNMPFLIMLKAEHNRITSAALKTINCLQVLRLNKNNILDTIGINQPALNHLELSYNQIYMAQLDDDDLSQLKHLELRGNFLPNLGGNIPCNVEVLYLAENRINKILSPTLSKLTHLRILHLRDNSIRKLDGFTSSLVNLKYLNLRKNKIVKFRQFRKLQCLPVLETLIVSENPIAGEETAKGEEEPAEEEEEKEDITRIPILVFLPNLKRINKAFVTAEERDEVAEVFEEKLEEIMAEDSSEDEGMTTTDVTEYTDTD</sequence>
<feature type="compositionally biased region" description="Acidic residues" evidence="3">
    <location>
        <begin position="280"/>
        <end position="289"/>
    </location>
</feature>
<feature type="region of interest" description="Disordered" evidence="3">
    <location>
        <begin position="330"/>
        <end position="353"/>
    </location>
</feature>
<dbReference type="PANTHER" id="PTHR18849:SF3">
    <property type="entry name" value="LEUCINE RICH REPEAT CONTAINING 23"/>
    <property type="match status" value="1"/>
</dbReference>
<keyword evidence="5" id="KW-1185">Reference proteome</keyword>
<dbReference type="Gene3D" id="3.80.10.10">
    <property type="entry name" value="Ribonuclease Inhibitor"/>
    <property type="match status" value="2"/>
</dbReference>
<keyword evidence="2" id="KW-0677">Repeat</keyword>
<dbReference type="PANTHER" id="PTHR18849">
    <property type="entry name" value="LEUCINE RICH REPEAT PROTEIN"/>
    <property type="match status" value="1"/>
</dbReference>
<proteinExistence type="predicted"/>
<feature type="region of interest" description="Disordered" evidence="3">
    <location>
        <begin position="270"/>
        <end position="289"/>
    </location>
</feature>
<dbReference type="Proteomes" id="UP001353858">
    <property type="component" value="Unassembled WGS sequence"/>
</dbReference>
<accession>A0AAN7PWA6</accession>
<dbReference type="SMART" id="SM00365">
    <property type="entry name" value="LRR_SD22"/>
    <property type="match status" value="3"/>
</dbReference>
<evidence type="ECO:0000256" key="2">
    <source>
        <dbReference type="ARBA" id="ARBA00022737"/>
    </source>
</evidence>
<organism evidence="4 5">
    <name type="scientific">Aquatica leii</name>
    <dbReference type="NCBI Taxonomy" id="1421715"/>
    <lineage>
        <taxon>Eukaryota</taxon>
        <taxon>Metazoa</taxon>
        <taxon>Ecdysozoa</taxon>
        <taxon>Arthropoda</taxon>
        <taxon>Hexapoda</taxon>
        <taxon>Insecta</taxon>
        <taxon>Pterygota</taxon>
        <taxon>Neoptera</taxon>
        <taxon>Endopterygota</taxon>
        <taxon>Coleoptera</taxon>
        <taxon>Polyphaga</taxon>
        <taxon>Elateriformia</taxon>
        <taxon>Elateroidea</taxon>
        <taxon>Lampyridae</taxon>
        <taxon>Luciolinae</taxon>
        <taxon>Aquatica</taxon>
    </lineage>
</organism>
<dbReference type="EMBL" id="JARPUR010000004">
    <property type="protein sequence ID" value="KAK4877837.1"/>
    <property type="molecule type" value="Genomic_DNA"/>
</dbReference>
<keyword evidence="1" id="KW-0433">Leucine-rich repeat</keyword>
<gene>
    <name evidence="4" type="ORF">RN001_010343</name>
</gene>
<dbReference type="InterPro" id="IPR001611">
    <property type="entry name" value="Leu-rich_rpt"/>
</dbReference>
<evidence type="ECO:0000313" key="5">
    <source>
        <dbReference type="Proteomes" id="UP001353858"/>
    </source>
</evidence>
<feature type="compositionally biased region" description="Acidic residues" evidence="3">
    <location>
        <begin position="330"/>
        <end position="340"/>
    </location>
</feature>
<name>A0AAN7PWA6_9COLE</name>